<name>B5CQW1_9FIRM</name>
<evidence type="ECO:0000313" key="1">
    <source>
        <dbReference type="EMBL" id="EDY32344.1"/>
    </source>
</evidence>
<dbReference type="HOGENOM" id="CLU_3221646_0_0_9"/>
<reference evidence="1 2" key="1">
    <citation type="submission" date="2008-08" db="EMBL/GenBank/DDBJ databases">
        <title>Draft genome sequence of Ruminococcus lactaris ATCC 29176.</title>
        <authorList>
            <person name="Sudarsanam P."/>
            <person name="Ley R."/>
            <person name="Guruge J."/>
            <person name="Turnbaugh P.J."/>
            <person name="Mahowald M."/>
            <person name="Liep D."/>
            <person name="Gordon J."/>
        </authorList>
    </citation>
    <scope>NUCLEOTIDE SEQUENCE [LARGE SCALE GENOMIC DNA]</scope>
    <source>
        <strain evidence="1 2">ATCC 29176</strain>
    </source>
</reference>
<keyword evidence="2" id="KW-1185">Reference proteome</keyword>
<sequence length="44" mass="5187">MINLVEKSRVQSVILKPNVENRRENGRFEAGENECLCRNKENIR</sequence>
<reference evidence="1 2" key="2">
    <citation type="submission" date="2008-08" db="EMBL/GenBank/DDBJ databases">
        <authorList>
            <person name="Fulton L."/>
            <person name="Clifton S."/>
            <person name="Fulton B."/>
            <person name="Xu J."/>
            <person name="Minx P."/>
            <person name="Pepin K.H."/>
            <person name="Johnson M."/>
            <person name="Bhonagiri V."/>
            <person name="Nash W.E."/>
            <person name="Mardis E.R."/>
            <person name="Wilson R.K."/>
        </authorList>
    </citation>
    <scope>NUCLEOTIDE SEQUENCE [LARGE SCALE GENOMIC DNA]</scope>
    <source>
        <strain evidence="1 2">ATCC 29176</strain>
    </source>
</reference>
<dbReference type="Proteomes" id="UP000003254">
    <property type="component" value="Unassembled WGS sequence"/>
</dbReference>
<dbReference type="AlphaFoldDB" id="B5CQW1"/>
<gene>
    <name evidence="1" type="ORF">RUMLAC_01858</name>
</gene>
<organism evidence="1 2">
    <name type="scientific">[Ruminococcus] lactaris ATCC 29176</name>
    <dbReference type="NCBI Taxonomy" id="471875"/>
    <lineage>
        <taxon>Bacteria</taxon>
        <taxon>Bacillati</taxon>
        <taxon>Bacillota</taxon>
        <taxon>Clostridia</taxon>
        <taxon>Lachnospirales</taxon>
        <taxon>Lachnospiraceae</taxon>
        <taxon>Mediterraneibacter</taxon>
    </lineage>
</organism>
<comment type="caution">
    <text evidence="1">The sequence shown here is derived from an EMBL/GenBank/DDBJ whole genome shotgun (WGS) entry which is preliminary data.</text>
</comment>
<proteinExistence type="predicted"/>
<accession>B5CQW1</accession>
<evidence type="ECO:0000313" key="2">
    <source>
        <dbReference type="Proteomes" id="UP000003254"/>
    </source>
</evidence>
<dbReference type="EMBL" id="ABOU02000042">
    <property type="protein sequence ID" value="EDY32344.1"/>
    <property type="molecule type" value="Genomic_DNA"/>
</dbReference>
<protein>
    <submittedName>
        <fullName evidence="1">Uncharacterized protein</fullName>
    </submittedName>
</protein>